<comment type="caution">
    <text evidence="1">The sequence shown here is derived from an EMBL/GenBank/DDBJ whole genome shotgun (WGS) entry which is preliminary data.</text>
</comment>
<organism evidence="1 2">
    <name type="scientific">Dictyobacter vulcani</name>
    <dbReference type="NCBI Taxonomy" id="2607529"/>
    <lineage>
        <taxon>Bacteria</taxon>
        <taxon>Bacillati</taxon>
        <taxon>Chloroflexota</taxon>
        <taxon>Ktedonobacteria</taxon>
        <taxon>Ktedonobacterales</taxon>
        <taxon>Dictyobacteraceae</taxon>
        <taxon>Dictyobacter</taxon>
    </lineage>
</organism>
<keyword evidence="2" id="KW-1185">Reference proteome</keyword>
<dbReference type="AlphaFoldDB" id="A0A5J4KLG8"/>
<reference evidence="1 2" key="1">
    <citation type="submission" date="2019-10" db="EMBL/GenBank/DDBJ databases">
        <title>Dictyobacter vulcani sp. nov., within the class Ktedonobacteria, isolated from soil of volcanic Mt. Zao.</title>
        <authorList>
            <person name="Zheng Y."/>
            <person name="Wang C.M."/>
            <person name="Sakai Y."/>
            <person name="Abe K."/>
            <person name="Yokota A."/>
            <person name="Yabe S."/>
        </authorList>
    </citation>
    <scope>NUCLEOTIDE SEQUENCE [LARGE SCALE GENOMIC DNA]</scope>
    <source>
        <strain evidence="1 2">W12</strain>
    </source>
</reference>
<gene>
    <name evidence="1" type="ORF">KDW_47200</name>
</gene>
<evidence type="ECO:0000313" key="2">
    <source>
        <dbReference type="Proteomes" id="UP000326912"/>
    </source>
</evidence>
<accession>A0A5J4KLG8</accession>
<dbReference type="Proteomes" id="UP000326912">
    <property type="component" value="Unassembled WGS sequence"/>
</dbReference>
<evidence type="ECO:0000313" key="1">
    <source>
        <dbReference type="EMBL" id="GER90558.1"/>
    </source>
</evidence>
<proteinExistence type="predicted"/>
<protein>
    <submittedName>
        <fullName evidence="1">Uncharacterized protein</fullName>
    </submittedName>
</protein>
<dbReference type="EMBL" id="BKZW01000002">
    <property type="protein sequence ID" value="GER90558.1"/>
    <property type="molecule type" value="Genomic_DNA"/>
</dbReference>
<dbReference type="RefSeq" id="WP_198925461.1">
    <property type="nucleotide sequence ID" value="NZ_BKZW01000002.1"/>
</dbReference>
<sequence length="57" mass="6465">MITGEASVSTTDLPADQNHVYVEKYRELITRLFGSPERFAELYSIALRISPQSIRGH</sequence>
<name>A0A5J4KLG8_9CHLR</name>